<accession>A0A3Q0S7Y8</accession>
<reference evidence="3" key="1">
    <citation type="submission" date="2025-08" db="UniProtKB">
        <authorList>
            <consortium name="Ensembl"/>
        </authorList>
    </citation>
    <scope>IDENTIFICATION</scope>
</reference>
<dbReference type="AlphaFoldDB" id="A0A3Q0S7Y8"/>
<dbReference type="GO" id="GO:0016616">
    <property type="term" value="F:oxidoreductase activity, acting on the CH-OH group of donors, NAD or NADP as acceptor"/>
    <property type="evidence" value="ECO:0007669"/>
    <property type="project" value="TreeGrafter"/>
</dbReference>
<dbReference type="GO" id="GO:0005737">
    <property type="term" value="C:cytoplasm"/>
    <property type="evidence" value="ECO:0007669"/>
    <property type="project" value="TreeGrafter"/>
</dbReference>
<evidence type="ECO:0000313" key="4">
    <source>
        <dbReference type="Proteomes" id="UP000261340"/>
    </source>
</evidence>
<proteinExistence type="inferred from homology"/>
<dbReference type="Proteomes" id="UP000261340">
    <property type="component" value="Unplaced"/>
</dbReference>
<organism evidence="3 4">
    <name type="scientific">Amphilophus citrinellus</name>
    <name type="common">Midas cichlid</name>
    <name type="synonym">Cichlasoma citrinellum</name>
    <dbReference type="NCBI Taxonomy" id="61819"/>
    <lineage>
        <taxon>Eukaryota</taxon>
        <taxon>Metazoa</taxon>
        <taxon>Chordata</taxon>
        <taxon>Craniata</taxon>
        <taxon>Vertebrata</taxon>
        <taxon>Euteleostomi</taxon>
        <taxon>Actinopterygii</taxon>
        <taxon>Neopterygii</taxon>
        <taxon>Teleostei</taxon>
        <taxon>Neoteleostei</taxon>
        <taxon>Acanthomorphata</taxon>
        <taxon>Ovalentaria</taxon>
        <taxon>Cichlomorphae</taxon>
        <taxon>Cichliformes</taxon>
        <taxon>Cichlidae</taxon>
        <taxon>New World cichlids</taxon>
        <taxon>Cichlasomatinae</taxon>
        <taxon>Heroini</taxon>
        <taxon>Amphilophus</taxon>
    </lineage>
</organism>
<dbReference type="Pfam" id="PF00106">
    <property type="entry name" value="adh_short"/>
    <property type="match status" value="1"/>
</dbReference>
<keyword evidence="2" id="KW-0560">Oxidoreductase</keyword>
<dbReference type="OMA" id="LEAGMEC"/>
<protein>
    <submittedName>
        <fullName evidence="3">Zgc:56585</fullName>
    </submittedName>
</protein>
<dbReference type="SUPFAM" id="SSF51735">
    <property type="entry name" value="NAD(P)-binding Rossmann-fold domains"/>
    <property type="match status" value="1"/>
</dbReference>
<dbReference type="InterPro" id="IPR036291">
    <property type="entry name" value="NAD(P)-bd_dom_sf"/>
</dbReference>
<evidence type="ECO:0000313" key="3">
    <source>
        <dbReference type="Ensembl" id="ENSACIP00000016555.1"/>
    </source>
</evidence>
<dbReference type="Ensembl" id="ENSACIT00000016999.1">
    <property type="protein sequence ID" value="ENSACIP00000016555.1"/>
    <property type="gene ID" value="ENSACIG00000012895.1"/>
</dbReference>
<dbReference type="STRING" id="61819.ENSACIP00000016555"/>
<dbReference type="PANTHER" id="PTHR44229:SF5">
    <property type="entry name" value="15-HYDROXYPROSTAGLANDIN DEHYDROGENASE [NAD(+)]"/>
    <property type="match status" value="1"/>
</dbReference>
<sequence length="194" mass="20498">MALNGKTAVVTGAAMGIGKAITEILLKNGAKVALLDVNKAAGESLMEVLRKQYGPDQMLFLLCNVESDEQFKAAFQKTLETFGGIDILCNNAGILNETTWENMVSINLMGAIRGTYLGLEHMSKLSGGRGGVILNTASMAGKSSAKKAEPLPMSSDGAKGNVFLAPKAAALFPVTTVKTFTLKQLEVLHQPPDQ</sequence>
<dbReference type="GeneTree" id="ENSGT00940000154593"/>
<comment type="similarity">
    <text evidence="1">Belongs to the short-chain dehydrogenases/reductases (SDR) family.</text>
</comment>
<dbReference type="PANTHER" id="PTHR44229">
    <property type="entry name" value="15-HYDROXYPROSTAGLANDIN DEHYDROGENASE [NAD(+)]"/>
    <property type="match status" value="1"/>
</dbReference>
<evidence type="ECO:0000256" key="1">
    <source>
        <dbReference type="ARBA" id="ARBA00006484"/>
    </source>
</evidence>
<evidence type="ECO:0000256" key="2">
    <source>
        <dbReference type="ARBA" id="ARBA00023002"/>
    </source>
</evidence>
<name>A0A3Q0S7Y8_AMPCI</name>
<dbReference type="Gene3D" id="3.40.50.720">
    <property type="entry name" value="NAD(P)-binding Rossmann-like Domain"/>
    <property type="match status" value="1"/>
</dbReference>
<dbReference type="InterPro" id="IPR002347">
    <property type="entry name" value="SDR_fam"/>
</dbReference>
<reference evidence="3" key="2">
    <citation type="submission" date="2025-09" db="UniProtKB">
        <authorList>
            <consortium name="Ensembl"/>
        </authorList>
    </citation>
    <scope>IDENTIFICATION</scope>
</reference>
<dbReference type="PRINTS" id="PR00081">
    <property type="entry name" value="GDHRDH"/>
</dbReference>
<keyword evidence="4" id="KW-1185">Reference proteome</keyword>